<sequence>MKKTLTNREKEKLSRILEMDVTLIEKLSEHGILDTSACRAVIIRSEYYEIRNQGRHNGGHIARALADAYGLSRSAIDLIIYKKESNKKCTCTCCGSPVSKYKFTRYGGLCDACLVKQVEIE</sequence>
<reference evidence="1 2" key="1">
    <citation type="journal article" date="2019" name="Nat. Med.">
        <title>A library of human gut bacterial isolates paired with longitudinal multiomics data enables mechanistic microbiome research.</title>
        <authorList>
            <person name="Poyet M."/>
            <person name="Groussin M."/>
            <person name="Gibbons S.M."/>
            <person name="Avila-Pacheco J."/>
            <person name="Jiang X."/>
            <person name="Kearney S.M."/>
            <person name="Perrotta A.R."/>
            <person name="Berdy B."/>
            <person name="Zhao S."/>
            <person name="Lieberman T.D."/>
            <person name="Swanson P.K."/>
            <person name="Smith M."/>
            <person name="Roesemann S."/>
            <person name="Alexander J.E."/>
            <person name="Rich S.A."/>
            <person name="Livny J."/>
            <person name="Vlamakis H."/>
            <person name="Clish C."/>
            <person name="Bullock K."/>
            <person name="Deik A."/>
            <person name="Scott J."/>
            <person name="Pierce K.A."/>
            <person name="Xavier R.J."/>
            <person name="Alm E.J."/>
        </authorList>
    </citation>
    <scope>NUCLEOTIDE SEQUENCE [LARGE SCALE GENOMIC DNA]</scope>
    <source>
        <strain evidence="1 2">BIOML-A7</strain>
    </source>
</reference>
<comment type="caution">
    <text evidence="1">The sequence shown here is derived from an EMBL/GenBank/DDBJ whole genome shotgun (WGS) entry which is preliminary data.</text>
</comment>
<dbReference type="AlphaFoldDB" id="A0A642KIP2"/>
<protein>
    <submittedName>
        <fullName evidence="1">Uncharacterized protein</fullName>
    </submittedName>
</protein>
<evidence type="ECO:0000313" key="2">
    <source>
        <dbReference type="Proteomes" id="UP000436803"/>
    </source>
</evidence>
<organism evidence="1 2">
    <name type="scientific">Bacteroides fragilis</name>
    <dbReference type="NCBI Taxonomy" id="817"/>
    <lineage>
        <taxon>Bacteria</taxon>
        <taxon>Pseudomonadati</taxon>
        <taxon>Bacteroidota</taxon>
        <taxon>Bacteroidia</taxon>
        <taxon>Bacteroidales</taxon>
        <taxon>Bacteroidaceae</taxon>
        <taxon>Bacteroides</taxon>
    </lineage>
</organism>
<evidence type="ECO:0000313" key="1">
    <source>
        <dbReference type="EMBL" id="KAA5167942.1"/>
    </source>
</evidence>
<dbReference type="EMBL" id="VWAW01000028">
    <property type="protein sequence ID" value="KAA5167942.1"/>
    <property type="molecule type" value="Genomic_DNA"/>
</dbReference>
<gene>
    <name evidence="1" type="ORF">F2Z29_22165</name>
</gene>
<name>A0A642KIP2_BACFG</name>
<proteinExistence type="predicted"/>
<accession>A0A642KIP2</accession>
<dbReference type="Proteomes" id="UP000436803">
    <property type="component" value="Unassembled WGS sequence"/>
</dbReference>